<evidence type="ECO:0000256" key="5">
    <source>
        <dbReference type="ARBA" id="ARBA00023004"/>
    </source>
</evidence>
<proteinExistence type="predicted"/>
<keyword evidence="11" id="KW-1185">Reference proteome</keyword>
<dbReference type="PIRSF" id="PIRSF000025">
    <property type="entry name" value="Cytc_Bsub_c550"/>
    <property type="match status" value="1"/>
</dbReference>
<dbReference type="GO" id="GO:0020037">
    <property type="term" value="F:heme binding"/>
    <property type="evidence" value="ECO:0007669"/>
    <property type="project" value="InterPro"/>
</dbReference>
<comment type="PTM">
    <text evidence="6">Binds 1 heme c group covalently per subunit.</text>
</comment>
<evidence type="ECO:0000256" key="7">
    <source>
        <dbReference type="PIRSR" id="PIRSR000025-2"/>
    </source>
</evidence>
<dbReference type="NCBIfam" id="NF045773">
    <property type="entry name" value="cytochro_C550"/>
    <property type="match status" value="1"/>
</dbReference>
<evidence type="ECO:0000313" key="10">
    <source>
        <dbReference type="EMBL" id="GGA68550.1"/>
    </source>
</evidence>
<dbReference type="PANTHER" id="PTHR37823">
    <property type="entry name" value="CYTOCHROME C-553-LIKE"/>
    <property type="match status" value="1"/>
</dbReference>
<dbReference type="Gene3D" id="1.10.760.10">
    <property type="entry name" value="Cytochrome c-like domain"/>
    <property type="match status" value="1"/>
</dbReference>
<organism evidence="10 11">
    <name type="scientific">Ornithinibacillus halotolerans</name>
    <dbReference type="NCBI Taxonomy" id="1274357"/>
    <lineage>
        <taxon>Bacteria</taxon>
        <taxon>Bacillati</taxon>
        <taxon>Bacillota</taxon>
        <taxon>Bacilli</taxon>
        <taxon>Bacillales</taxon>
        <taxon>Bacillaceae</taxon>
        <taxon>Ornithinibacillus</taxon>
    </lineage>
</organism>
<evidence type="ECO:0000256" key="2">
    <source>
        <dbReference type="ARBA" id="ARBA00022617"/>
    </source>
</evidence>
<dbReference type="PROSITE" id="PS51007">
    <property type="entry name" value="CYTC"/>
    <property type="match status" value="1"/>
</dbReference>
<dbReference type="InterPro" id="IPR009056">
    <property type="entry name" value="Cyt_c-like_dom"/>
</dbReference>
<sequence length="120" mass="12681">MKRNPIIPFAIIAVIGILATIVISFVGVNQRDEIAGGDEGQAEGQIMEDPEEIYAASCLSCHAADLSGAAGPALTTIGAELSLDEIKEVISNGKGIMPAFSNQLDPKEIDIISEWLSEKK</sequence>
<reference evidence="10" key="1">
    <citation type="journal article" date="2014" name="Int. J. Syst. Evol. Microbiol.">
        <title>Complete genome sequence of Corynebacterium casei LMG S-19264T (=DSM 44701T), isolated from a smear-ripened cheese.</title>
        <authorList>
            <consortium name="US DOE Joint Genome Institute (JGI-PGF)"/>
            <person name="Walter F."/>
            <person name="Albersmeier A."/>
            <person name="Kalinowski J."/>
            <person name="Ruckert C."/>
        </authorList>
    </citation>
    <scope>NUCLEOTIDE SEQUENCE</scope>
    <source>
        <strain evidence="10">CGMCC 1.12408</strain>
    </source>
</reference>
<keyword evidence="1" id="KW-0813">Transport</keyword>
<feature type="binding site" description="covalent" evidence="6">
    <location>
        <position position="58"/>
    </location>
    <ligand>
        <name>heme c</name>
        <dbReference type="ChEBI" id="CHEBI:61717"/>
    </ligand>
</feature>
<keyword evidence="3 7" id="KW-0479">Metal-binding</keyword>
<reference evidence="10" key="2">
    <citation type="submission" date="2020-09" db="EMBL/GenBank/DDBJ databases">
        <authorList>
            <person name="Sun Q."/>
            <person name="Zhou Y."/>
        </authorList>
    </citation>
    <scope>NUCLEOTIDE SEQUENCE</scope>
    <source>
        <strain evidence="10">CGMCC 1.12408</strain>
    </source>
</reference>
<feature type="binding site" description="axial binding residue" evidence="7">
    <location>
        <position position="97"/>
    </location>
    <ligand>
        <name>heme c</name>
        <dbReference type="ChEBI" id="CHEBI:61717"/>
    </ligand>
    <ligandPart>
        <name>Fe</name>
        <dbReference type="ChEBI" id="CHEBI:18248"/>
    </ligandPart>
</feature>
<feature type="domain" description="Cytochrome c" evidence="9">
    <location>
        <begin position="45"/>
        <end position="120"/>
    </location>
</feature>
<gene>
    <name evidence="10" type="ORF">GCM10008025_10660</name>
</gene>
<evidence type="ECO:0000259" key="9">
    <source>
        <dbReference type="PROSITE" id="PS51007"/>
    </source>
</evidence>
<dbReference type="SUPFAM" id="SSF46626">
    <property type="entry name" value="Cytochrome c"/>
    <property type="match status" value="1"/>
</dbReference>
<feature type="binding site" description="axial binding residue" evidence="7">
    <location>
        <position position="62"/>
    </location>
    <ligand>
        <name>heme c</name>
        <dbReference type="ChEBI" id="CHEBI:61717"/>
    </ligand>
    <ligandPart>
        <name>Fe</name>
        <dbReference type="ChEBI" id="CHEBI:18248"/>
    </ligandPart>
</feature>
<keyword evidence="4" id="KW-0249">Electron transport</keyword>
<dbReference type="GO" id="GO:0005506">
    <property type="term" value="F:iron ion binding"/>
    <property type="evidence" value="ECO:0007669"/>
    <property type="project" value="InterPro"/>
</dbReference>
<dbReference type="EMBL" id="BMEY01000004">
    <property type="protein sequence ID" value="GGA68550.1"/>
    <property type="molecule type" value="Genomic_DNA"/>
</dbReference>
<comment type="caution">
    <text evidence="10">The sequence shown here is derived from an EMBL/GenBank/DDBJ whole genome shotgun (WGS) entry which is preliminary data.</text>
</comment>
<keyword evidence="5 7" id="KW-0408">Iron</keyword>
<keyword evidence="2 6" id="KW-0349">Heme</keyword>
<feature type="binding site" description="covalent" evidence="6">
    <location>
        <position position="61"/>
    </location>
    <ligand>
        <name>heme c</name>
        <dbReference type="ChEBI" id="CHEBI:61717"/>
    </ligand>
</feature>
<dbReference type="RefSeq" id="WP_188383658.1">
    <property type="nucleotide sequence ID" value="NZ_BMEY01000004.1"/>
</dbReference>
<accession>A0A916RTQ1</accession>
<keyword evidence="8" id="KW-1133">Transmembrane helix</keyword>
<name>A0A916RTQ1_9BACI</name>
<dbReference type="InterPro" id="IPR012218">
    <property type="entry name" value="Cyt_c_BACSU-c550-type"/>
</dbReference>
<dbReference type="GO" id="GO:0016020">
    <property type="term" value="C:membrane"/>
    <property type="evidence" value="ECO:0007669"/>
    <property type="project" value="InterPro"/>
</dbReference>
<dbReference type="Pfam" id="PF13442">
    <property type="entry name" value="Cytochrome_CBB3"/>
    <property type="match status" value="1"/>
</dbReference>
<evidence type="ECO:0000256" key="8">
    <source>
        <dbReference type="SAM" id="Phobius"/>
    </source>
</evidence>
<keyword evidence="8" id="KW-0812">Transmembrane</keyword>
<dbReference type="InterPro" id="IPR036909">
    <property type="entry name" value="Cyt_c-like_dom_sf"/>
</dbReference>
<feature type="transmembrane region" description="Helical" evidence="8">
    <location>
        <begin position="6"/>
        <end position="28"/>
    </location>
</feature>
<dbReference type="AlphaFoldDB" id="A0A916RTQ1"/>
<dbReference type="InterPro" id="IPR054780">
    <property type="entry name" value="Cytochro_C550_firm"/>
</dbReference>
<protein>
    <submittedName>
        <fullName evidence="10">Cytochrome c</fullName>
    </submittedName>
</protein>
<evidence type="ECO:0000313" key="11">
    <source>
        <dbReference type="Proteomes" id="UP000613512"/>
    </source>
</evidence>
<evidence type="ECO:0000256" key="3">
    <source>
        <dbReference type="ARBA" id="ARBA00022723"/>
    </source>
</evidence>
<evidence type="ECO:0000256" key="6">
    <source>
        <dbReference type="PIRSR" id="PIRSR000025-1"/>
    </source>
</evidence>
<keyword evidence="8" id="KW-0472">Membrane</keyword>
<evidence type="ECO:0000256" key="1">
    <source>
        <dbReference type="ARBA" id="ARBA00022448"/>
    </source>
</evidence>
<dbReference type="PANTHER" id="PTHR37823:SF4">
    <property type="entry name" value="MENAQUINOL-CYTOCHROME C REDUCTASE CYTOCHROME B_C SUBUNIT"/>
    <property type="match status" value="1"/>
</dbReference>
<dbReference type="GO" id="GO:0009055">
    <property type="term" value="F:electron transfer activity"/>
    <property type="evidence" value="ECO:0007669"/>
    <property type="project" value="InterPro"/>
</dbReference>
<dbReference type="Proteomes" id="UP000613512">
    <property type="component" value="Unassembled WGS sequence"/>
</dbReference>
<evidence type="ECO:0000256" key="4">
    <source>
        <dbReference type="ARBA" id="ARBA00022982"/>
    </source>
</evidence>
<dbReference type="InterPro" id="IPR051811">
    <property type="entry name" value="Cytochrome_c550/c551-like"/>
</dbReference>